<feature type="transmembrane region" description="Helical" evidence="2">
    <location>
        <begin position="387"/>
        <end position="409"/>
    </location>
</feature>
<evidence type="ECO:0000313" key="4">
    <source>
        <dbReference type="Proteomes" id="UP000044602"/>
    </source>
</evidence>
<organism evidence="3 4">
    <name type="scientific">Verticillium longisporum</name>
    <name type="common">Verticillium dahliae var. longisporum</name>
    <dbReference type="NCBI Taxonomy" id="100787"/>
    <lineage>
        <taxon>Eukaryota</taxon>
        <taxon>Fungi</taxon>
        <taxon>Dikarya</taxon>
        <taxon>Ascomycota</taxon>
        <taxon>Pezizomycotina</taxon>
        <taxon>Sordariomycetes</taxon>
        <taxon>Hypocreomycetidae</taxon>
        <taxon>Glomerellales</taxon>
        <taxon>Plectosphaerellaceae</taxon>
        <taxon>Verticillium</taxon>
    </lineage>
</organism>
<feature type="transmembrane region" description="Helical" evidence="2">
    <location>
        <begin position="490"/>
        <end position="511"/>
    </location>
</feature>
<name>A0A0G4KSY1_VERLO</name>
<proteinExistence type="predicted"/>
<dbReference type="EMBL" id="CVQH01003891">
    <property type="protein sequence ID" value="CRK12590.1"/>
    <property type="molecule type" value="Genomic_DNA"/>
</dbReference>
<reference evidence="3 4" key="1">
    <citation type="submission" date="2015-05" db="EMBL/GenBank/DDBJ databases">
        <authorList>
            <person name="Wang D.B."/>
            <person name="Wang M."/>
        </authorList>
    </citation>
    <scope>NUCLEOTIDE SEQUENCE [LARGE SCALE GENOMIC DNA]</scope>
    <source>
        <strain evidence="3">VL1</strain>
    </source>
</reference>
<evidence type="ECO:0000313" key="3">
    <source>
        <dbReference type="EMBL" id="CRK12590.1"/>
    </source>
</evidence>
<keyword evidence="4" id="KW-1185">Reference proteome</keyword>
<evidence type="ECO:0000256" key="1">
    <source>
        <dbReference type="SAM" id="MobiDB-lite"/>
    </source>
</evidence>
<dbReference type="Gene3D" id="3.40.640.10">
    <property type="entry name" value="Type I PLP-dependent aspartate aminotransferase-like (Major domain)"/>
    <property type="match status" value="1"/>
</dbReference>
<gene>
    <name evidence="3" type="ORF">BN1708_010575</name>
</gene>
<feature type="transmembrane region" description="Helical" evidence="2">
    <location>
        <begin position="588"/>
        <end position="614"/>
    </location>
</feature>
<feature type="compositionally biased region" description="Polar residues" evidence="1">
    <location>
        <begin position="136"/>
        <end position="147"/>
    </location>
</feature>
<feature type="region of interest" description="Disordered" evidence="1">
    <location>
        <begin position="136"/>
        <end position="159"/>
    </location>
</feature>
<keyword evidence="2" id="KW-1133">Transmembrane helix</keyword>
<feature type="transmembrane region" description="Helical" evidence="2">
    <location>
        <begin position="659"/>
        <end position="682"/>
    </location>
</feature>
<dbReference type="InterPro" id="IPR015424">
    <property type="entry name" value="PyrdxlP-dep_Trfase"/>
</dbReference>
<evidence type="ECO:0000256" key="2">
    <source>
        <dbReference type="SAM" id="Phobius"/>
    </source>
</evidence>
<keyword evidence="2" id="KW-0472">Membrane</keyword>
<dbReference type="SUPFAM" id="SSF53383">
    <property type="entry name" value="PLP-dependent transferases"/>
    <property type="match status" value="1"/>
</dbReference>
<keyword evidence="2" id="KW-0812">Transmembrane</keyword>
<accession>A0A0G4KSY1</accession>
<dbReference type="Proteomes" id="UP000044602">
    <property type="component" value="Unassembled WGS sequence"/>
</dbReference>
<sequence length="738" mass="83274">MSLSTPPLPSGIPKQRLNHDLNSAWGAILCFDQLQAITPANPLWHEFVTNRLKLEKSSFFRGFYPIDYQNSSTQAMNPVLTSKMILMLGKFILAQSSNAPVDVIEEDTVLKLLGWNQNQANTPRWALLSDSHTAAANSPSSVGTPGTNPDKGHHCGSDPFFLNPASTQGDLRAQLENAKESGCIGIIVEIVDGQYSGRAFDPVLLKRMRRVCAEKQLILAADETLTAIRCGAPFAFQREEYADVEPPDLAFFGRAMCAHGIAINFAAPFVRSLGIARFLQVRASLHSDVIESYFREALPQSLDEIARYGEILEWEHSLRNQFEEERKQWIDSVAGLDSDLWEDSPLPFESSYFRFVIDEPSRRCEKAVCELNFDHGRLGDVNGPGVFIFYIIQLAAGFLYSAITLVEAARWWSQNRNKRNRTAPGHTACNLGFFHLTGKRPIMRLLYDSVKASYSGFSDSAAVFALVLPAAILTHNFASSTPTVWTKDLLLQYWILLYSNLVCLWLVRLGACIRRLEDTRRNEDPTKRIRKPTILSKWLMYMSFTVGIVALVIMLVWFHANDGKRPYKFESFWDDVCDFQYSLPIRTLVIAASILAGYCFFRGFSMGAVASWLARRQTRGNGSPILLIDGKRRRTFDVHFDKLRILANIRQNNTTYRTFADVLGIMDVLFLGIGAIVALYFYGSYRSELFDISNAGNFRDGWTLGQVLAISTLMPILIEFLHQLAQGWRADRPSRQTK</sequence>
<feature type="transmembrane region" description="Helical" evidence="2">
    <location>
        <begin position="461"/>
        <end position="478"/>
    </location>
</feature>
<feature type="transmembrane region" description="Helical" evidence="2">
    <location>
        <begin position="702"/>
        <end position="722"/>
    </location>
</feature>
<dbReference type="AlphaFoldDB" id="A0A0G4KSY1"/>
<dbReference type="InterPro" id="IPR015421">
    <property type="entry name" value="PyrdxlP-dep_Trfase_major"/>
</dbReference>
<feature type="transmembrane region" description="Helical" evidence="2">
    <location>
        <begin position="538"/>
        <end position="560"/>
    </location>
</feature>
<protein>
    <submittedName>
        <fullName evidence="3">Uncharacterized protein</fullName>
    </submittedName>
</protein>
<dbReference type="STRING" id="100787.A0A0G4KSY1"/>